<feature type="transmembrane region" description="Helical" evidence="6">
    <location>
        <begin position="158"/>
        <end position="178"/>
    </location>
</feature>
<dbReference type="InterPro" id="IPR050638">
    <property type="entry name" value="AA-Vitamin_Transporters"/>
</dbReference>
<dbReference type="SUPFAM" id="SSF103481">
    <property type="entry name" value="Multidrug resistance efflux transporter EmrE"/>
    <property type="match status" value="2"/>
</dbReference>
<dbReference type="PANTHER" id="PTHR32322:SF2">
    <property type="entry name" value="EAMA DOMAIN-CONTAINING PROTEIN"/>
    <property type="match status" value="1"/>
</dbReference>
<dbReference type="Proteomes" id="UP001569414">
    <property type="component" value="Unassembled WGS sequence"/>
</dbReference>
<evidence type="ECO:0000256" key="1">
    <source>
        <dbReference type="ARBA" id="ARBA00004141"/>
    </source>
</evidence>
<feature type="domain" description="EamA" evidence="7">
    <location>
        <begin position="8"/>
        <end position="143"/>
    </location>
</feature>
<name>A0ABV4NP99_9GAMM</name>
<evidence type="ECO:0000256" key="2">
    <source>
        <dbReference type="ARBA" id="ARBA00007362"/>
    </source>
</evidence>
<evidence type="ECO:0000259" key="7">
    <source>
        <dbReference type="Pfam" id="PF00892"/>
    </source>
</evidence>
<feature type="transmembrane region" description="Helical" evidence="6">
    <location>
        <begin position="128"/>
        <end position="146"/>
    </location>
</feature>
<feature type="transmembrane region" description="Helical" evidence="6">
    <location>
        <begin position="70"/>
        <end position="88"/>
    </location>
</feature>
<keyword evidence="4 6" id="KW-1133">Transmembrane helix</keyword>
<dbReference type="PANTHER" id="PTHR32322">
    <property type="entry name" value="INNER MEMBRANE TRANSPORTER"/>
    <property type="match status" value="1"/>
</dbReference>
<evidence type="ECO:0000313" key="9">
    <source>
        <dbReference type="Proteomes" id="UP001569414"/>
    </source>
</evidence>
<comment type="caution">
    <text evidence="8">The sequence shown here is derived from an EMBL/GenBank/DDBJ whole genome shotgun (WGS) entry which is preliminary data.</text>
</comment>
<dbReference type="RefSeq" id="WP_371843363.1">
    <property type="nucleotide sequence ID" value="NZ_JBGMEL010000007.1"/>
</dbReference>
<comment type="subcellular location">
    <subcellularLocation>
        <location evidence="1">Membrane</location>
        <topology evidence="1">Multi-pass membrane protein</topology>
    </subcellularLocation>
</comment>
<sequence>MAQSNWKIGLPLALITVFMWAALPIALKGLLKHISPETATWYRFAGAALLAGLYYGQARQLKLRALFSRGLLLFTLLAVAGLLLNYLTYASGLNYITPGAAQIVIQLAPLLLLTSSVLWLGERFSPRQWSGVALVVIGLLLFFNQRLDELVSGVDSDYLLGLGFILIAAVSWAVYGFFQKKILARATPQDLLVLIYIAGTLCFLPMADPLDVAHLGWLEWALLAFLTANTLIAYGAFSKALAHWEASSVSATLSLVPVITLLFGALISNIWPDYIAAEPLNWISWTGAGAVVLGSALAAIRSGRRSKHALGPDEKIAN</sequence>
<keyword evidence="9" id="KW-1185">Reference proteome</keyword>
<dbReference type="InterPro" id="IPR037185">
    <property type="entry name" value="EmrE-like"/>
</dbReference>
<dbReference type="EMBL" id="JBGMEL010000007">
    <property type="protein sequence ID" value="MFA0790736.1"/>
    <property type="molecule type" value="Genomic_DNA"/>
</dbReference>
<feature type="transmembrane region" description="Helical" evidence="6">
    <location>
        <begin position="282"/>
        <end position="300"/>
    </location>
</feature>
<organism evidence="8 9">
    <name type="scientific">Microbulbifer echini</name>
    <dbReference type="NCBI Taxonomy" id="1529067"/>
    <lineage>
        <taxon>Bacteria</taxon>
        <taxon>Pseudomonadati</taxon>
        <taxon>Pseudomonadota</taxon>
        <taxon>Gammaproteobacteria</taxon>
        <taxon>Cellvibrionales</taxon>
        <taxon>Microbulbiferaceae</taxon>
        <taxon>Microbulbifer</taxon>
    </lineage>
</organism>
<evidence type="ECO:0000256" key="6">
    <source>
        <dbReference type="SAM" id="Phobius"/>
    </source>
</evidence>
<proteinExistence type="inferred from homology"/>
<evidence type="ECO:0000256" key="5">
    <source>
        <dbReference type="ARBA" id="ARBA00023136"/>
    </source>
</evidence>
<accession>A0ABV4NP99</accession>
<evidence type="ECO:0000313" key="8">
    <source>
        <dbReference type="EMBL" id="MFA0790736.1"/>
    </source>
</evidence>
<protein>
    <submittedName>
        <fullName evidence="8">DMT family transporter</fullName>
    </submittedName>
</protein>
<keyword evidence="5 6" id="KW-0472">Membrane</keyword>
<dbReference type="Gene3D" id="1.10.3730.20">
    <property type="match status" value="1"/>
</dbReference>
<reference evidence="8 9" key="1">
    <citation type="submission" date="2024-08" db="EMBL/GenBank/DDBJ databases">
        <authorList>
            <person name="Ishaq N."/>
        </authorList>
    </citation>
    <scope>NUCLEOTIDE SEQUENCE [LARGE SCALE GENOMIC DNA]</scope>
    <source>
        <strain evidence="8 9">JCM 30400</strain>
    </source>
</reference>
<evidence type="ECO:0000256" key="3">
    <source>
        <dbReference type="ARBA" id="ARBA00022692"/>
    </source>
</evidence>
<keyword evidence="3 6" id="KW-0812">Transmembrane</keyword>
<feature type="domain" description="EamA" evidence="7">
    <location>
        <begin position="160"/>
        <end position="298"/>
    </location>
</feature>
<comment type="similarity">
    <text evidence="2">Belongs to the EamA transporter family.</text>
</comment>
<feature type="transmembrane region" description="Helical" evidence="6">
    <location>
        <begin position="100"/>
        <end position="121"/>
    </location>
</feature>
<feature type="transmembrane region" description="Helical" evidence="6">
    <location>
        <begin position="190"/>
        <end position="207"/>
    </location>
</feature>
<dbReference type="InterPro" id="IPR000620">
    <property type="entry name" value="EamA_dom"/>
</dbReference>
<gene>
    <name evidence="8" type="ORF">ACCI51_09260</name>
</gene>
<evidence type="ECO:0000256" key="4">
    <source>
        <dbReference type="ARBA" id="ARBA00022989"/>
    </source>
</evidence>
<feature type="transmembrane region" description="Helical" evidence="6">
    <location>
        <begin position="219"/>
        <end position="237"/>
    </location>
</feature>
<feature type="transmembrane region" description="Helical" evidence="6">
    <location>
        <begin position="249"/>
        <end position="270"/>
    </location>
</feature>
<feature type="transmembrane region" description="Helical" evidence="6">
    <location>
        <begin position="40"/>
        <end position="58"/>
    </location>
</feature>
<dbReference type="Pfam" id="PF00892">
    <property type="entry name" value="EamA"/>
    <property type="match status" value="2"/>
</dbReference>